<keyword evidence="2" id="KW-1185">Reference proteome</keyword>
<dbReference type="OrthoDB" id="5649075at2"/>
<name>A0A0W0TFP4_LEGER</name>
<dbReference type="RefSeq" id="WP_058527657.1">
    <property type="nucleotide sequence ID" value="NZ_CAAAHY010000013.1"/>
</dbReference>
<dbReference type="Proteomes" id="UP000054773">
    <property type="component" value="Unassembled WGS sequence"/>
</dbReference>
<reference evidence="1 2" key="1">
    <citation type="submission" date="2015-11" db="EMBL/GenBank/DDBJ databases">
        <title>Genomic analysis of 38 Legionella species identifies large and diverse effector repertoires.</title>
        <authorList>
            <person name="Burstein D."/>
            <person name="Amaro F."/>
            <person name="Zusman T."/>
            <person name="Lifshitz Z."/>
            <person name="Cohen O."/>
            <person name="Gilbert J.A."/>
            <person name="Pupko T."/>
            <person name="Shuman H.A."/>
            <person name="Segal G."/>
        </authorList>
    </citation>
    <scope>NUCLEOTIDE SEQUENCE [LARGE SCALE GENOMIC DNA]</scope>
    <source>
        <strain evidence="1 2">SE-32A-C8</strain>
    </source>
</reference>
<comment type="caution">
    <text evidence="1">The sequence shown here is derived from an EMBL/GenBank/DDBJ whole genome shotgun (WGS) entry which is preliminary data.</text>
</comment>
<evidence type="ECO:0000313" key="1">
    <source>
        <dbReference type="EMBL" id="KTC94403.1"/>
    </source>
</evidence>
<dbReference type="PATRIC" id="fig|448.7.peg.2695"/>
<sequence length="172" mass="19639">MAGTVHGLLNELSARLPELEWKLANLHAFNPLSLPKGLFQTANTPDASAFIAEVKKDIDRLARRNDLQSAHFVAERIKQKINVLVSLCQLHDKSSLRAEKPDYTLPRIMTRQQWLQSLEHEMEVLSHQQQALFNRQQKHLDAEAQLALQAELGALEKRLTLLRETYQKAVTT</sequence>
<organism evidence="1 2">
    <name type="scientific">Legionella erythra</name>
    <dbReference type="NCBI Taxonomy" id="448"/>
    <lineage>
        <taxon>Bacteria</taxon>
        <taxon>Pseudomonadati</taxon>
        <taxon>Pseudomonadota</taxon>
        <taxon>Gammaproteobacteria</taxon>
        <taxon>Legionellales</taxon>
        <taxon>Legionellaceae</taxon>
        <taxon>Legionella</taxon>
    </lineage>
</organism>
<proteinExistence type="predicted"/>
<gene>
    <name evidence="1" type="ORF">Lery_2570</name>
</gene>
<protein>
    <submittedName>
        <fullName evidence="1">Coiled-coil protein</fullName>
    </submittedName>
</protein>
<evidence type="ECO:0000313" key="2">
    <source>
        <dbReference type="Proteomes" id="UP000054773"/>
    </source>
</evidence>
<dbReference type="EMBL" id="LNYA01000034">
    <property type="protein sequence ID" value="KTC94403.1"/>
    <property type="molecule type" value="Genomic_DNA"/>
</dbReference>
<accession>A0A0W0TFP4</accession>
<dbReference type="AlphaFoldDB" id="A0A0W0TFP4"/>
<dbReference type="STRING" id="448.Lery_2570"/>